<reference evidence="1 2" key="1">
    <citation type="submission" date="2021-01" db="EMBL/GenBank/DDBJ databases">
        <title>Piscinibacter sp. Jin2 Genome sequencing and assembly.</title>
        <authorList>
            <person name="Kim I."/>
        </authorList>
    </citation>
    <scope>NUCLEOTIDE SEQUENCE [LARGE SCALE GENOMIC DNA]</scope>
    <source>
        <strain evidence="1 2">Jin2</strain>
    </source>
</reference>
<keyword evidence="2" id="KW-1185">Reference proteome</keyword>
<gene>
    <name evidence="1" type="ORF">JI742_09035</name>
</gene>
<comment type="caution">
    <text evidence="1">The sequence shown here is derived from an EMBL/GenBank/DDBJ whole genome shotgun (WGS) entry which is preliminary data.</text>
</comment>
<organism evidence="1 2">
    <name type="scientific">Aquariibacter lacus</name>
    <dbReference type="NCBI Taxonomy" id="2801332"/>
    <lineage>
        <taxon>Bacteria</taxon>
        <taxon>Pseudomonadati</taxon>
        <taxon>Pseudomonadota</taxon>
        <taxon>Betaproteobacteria</taxon>
        <taxon>Burkholderiales</taxon>
        <taxon>Sphaerotilaceae</taxon>
        <taxon>Aquariibacter</taxon>
    </lineage>
</organism>
<dbReference type="EMBL" id="JAERRA010000001">
    <property type="protein sequence ID" value="MBL0720029.1"/>
    <property type="molecule type" value="Genomic_DNA"/>
</dbReference>
<dbReference type="Proteomes" id="UP000643207">
    <property type="component" value="Unassembled WGS sequence"/>
</dbReference>
<accession>A0A9X0XDU2</accession>
<sequence length="131" mass="15328">MDVIAIEVCRTNQNFNDKRSRYQPAAGNVNVTLPLAWLNSNVTIQKGRVERYWKASRWFNTAPVADVRLTIRHLRALFVLTDTDYANFGANHLPAGHEYFCRHRDLSQITHQDMQRFVKGMALMNHFKRRP</sequence>
<evidence type="ECO:0000313" key="2">
    <source>
        <dbReference type="Proteomes" id="UP000643207"/>
    </source>
</evidence>
<dbReference type="AlphaFoldDB" id="A0A9X0XDU2"/>
<dbReference type="RefSeq" id="WP_201825754.1">
    <property type="nucleotide sequence ID" value="NZ_JAERRA010000001.1"/>
</dbReference>
<name>A0A9X0XDU2_9BURK</name>
<proteinExistence type="predicted"/>
<evidence type="ECO:0000313" key="1">
    <source>
        <dbReference type="EMBL" id="MBL0720029.1"/>
    </source>
</evidence>
<protein>
    <submittedName>
        <fullName evidence="1">Uncharacterized protein</fullName>
    </submittedName>
</protein>